<dbReference type="RefSeq" id="XP_022153014.1">
    <property type="nucleotide sequence ID" value="XM_022297322.1"/>
</dbReference>
<dbReference type="KEGG" id="mcha:111020615"/>
<evidence type="ECO:0000256" key="2">
    <source>
        <dbReference type="SAM" id="Phobius"/>
    </source>
</evidence>
<sequence>MASDDETKTTTTTKKNQTQIRIAQNGAVGSLVAWGGAFAFACLLAASTFKRNRKIRSAERSKDDGGSGQSAARCGGEPPQMEGLRLLLQSSSTDFISSCRTAPEMSKKKAFHKPTAEMTTASVNHVSVGDSDCNENGTPEDEKMVVIIYEEEQDEEYRADYEKYEKIPKVAEEGSSIGIHDDEATWLAEWTTDESSSSSEEEEEEKKVTA</sequence>
<name>A0A6J1DHS3_MOMCH</name>
<feature type="transmembrane region" description="Helical" evidence="2">
    <location>
        <begin position="31"/>
        <end position="49"/>
    </location>
</feature>
<proteinExistence type="predicted"/>
<feature type="compositionally biased region" description="Basic and acidic residues" evidence="1">
    <location>
        <begin position="56"/>
        <end position="65"/>
    </location>
</feature>
<reference evidence="4" key="1">
    <citation type="submission" date="2025-08" db="UniProtKB">
        <authorList>
            <consortium name="RefSeq"/>
        </authorList>
    </citation>
    <scope>IDENTIFICATION</scope>
    <source>
        <strain evidence="4">OHB3-1</strain>
    </source>
</reference>
<keyword evidence="2" id="KW-0812">Transmembrane</keyword>
<keyword evidence="2" id="KW-1133">Transmembrane helix</keyword>
<evidence type="ECO:0000256" key="1">
    <source>
        <dbReference type="SAM" id="MobiDB-lite"/>
    </source>
</evidence>
<keyword evidence="3" id="KW-1185">Reference proteome</keyword>
<dbReference type="Proteomes" id="UP000504603">
    <property type="component" value="Unplaced"/>
</dbReference>
<gene>
    <name evidence="4" type="primary">LOC111020615</name>
</gene>
<dbReference type="AlphaFoldDB" id="A0A6J1DHS3"/>
<keyword evidence="2" id="KW-0472">Membrane</keyword>
<feature type="region of interest" description="Disordered" evidence="1">
    <location>
        <begin position="174"/>
        <end position="210"/>
    </location>
</feature>
<feature type="region of interest" description="Disordered" evidence="1">
    <location>
        <begin position="53"/>
        <end position="83"/>
    </location>
</feature>
<accession>A0A6J1DHS3</accession>
<protein>
    <submittedName>
        <fullName evidence="4">Uncharacterized protein LOC111020615</fullName>
    </submittedName>
</protein>
<evidence type="ECO:0000313" key="3">
    <source>
        <dbReference type="Proteomes" id="UP000504603"/>
    </source>
</evidence>
<feature type="region of interest" description="Disordered" evidence="1">
    <location>
        <begin position="106"/>
        <end position="142"/>
    </location>
</feature>
<organism evidence="3 4">
    <name type="scientific">Momordica charantia</name>
    <name type="common">Bitter gourd</name>
    <name type="synonym">Balsam pear</name>
    <dbReference type="NCBI Taxonomy" id="3673"/>
    <lineage>
        <taxon>Eukaryota</taxon>
        <taxon>Viridiplantae</taxon>
        <taxon>Streptophyta</taxon>
        <taxon>Embryophyta</taxon>
        <taxon>Tracheophyta</taxon>
        <taxon>Spermatophyta</taxon>
        <taxon>Magnoliopsida</taxon>
        <taxon>eudicotyledons</taxon>
        <taxon>Gunneridae</taxon>
        <taxon>Pentapetalae</taxon>
        <taxon>rosids</taxon>
        <taxon>fabids</taxon>
        <taxon>Cucurbitales</taxon>
        <taxon>Cucurbitaceae</taxon>
        <taxon>Momordiceae</taxon>
        <taxon>Momordica</taxon>
    </lineage>
</organism>
<evidence type="ECO:0000313" key="4">
    <source>
        <dbReference type="RefSeq" id="XP_022153014.1"/>
    </source>
</evidence>
<dbReference type="GeneID" id="111020615"/>